<proteinExistence type="predicted"/>
<dbReference type="EMBL" id="JAAOYM010000001">
    <property type="protein sequence ID" value="NIJ11004.1"/>
    <property type="molecule type" value="Genomic_DNA"/>
</dbReference>
<dbReference type="PROSITE" id="PS51078">
    <property type="entry name" value="ICLR_ED"/>
    <property type="match status" value="1"/>
</dbReference>
<dbReference type="InterPro" id="IPR014757">
    <property type="entry name" value="Tscrpt_reg_IclR_C"/>
</dbReference>
<dbReference type="InterPro" id="IPR029016">
    <property type="entry name" value="GAF-like_dom_sf"/>
</dbReference>
<dbReference type="Gene3D" id="3.30.450.40">
    <property type="match status" value="1"/>
</dbReference>
<dbReference type="PANTHER" id="PTHR30136:SF24">
    <property type="entry name" value="HTH-TYPE TRANSCRIPTIONAL REPRESSOR ALLR"/>
    <property type="match status" value="1"/>
</dbReference>
<dbReference type="SUPFAM" id="SSF55781">
    <property type="entry name" value="GAF domain-like"/>
    <property type="match status" value="1"/>
</dbReference>
<dbReference type="GO" id="GO:0003677">
    <property type="term" value="F:DNA binding"/>
    <property type="evidence" value="ECO:0007669"/>
    <property type="project" value="UniProtKB-KW"/>
</dbReference>
<comment type="caution">
    <text evidence="6">The sequence shown here is derived from an EMBL/GenBank/DDBJ whole genome shotgun (WGS) entry which is preliminary data.</text>
</comment>
<dbReference type="PROSITE" id="PS51077">
    <property type="entry name" value="HTH_ICLR"/>
    <property type="match status" value="1"/>
</dbReference>
<evidence type="ECO:0000259" key="4">
    <source>
        <dbReference type="PROSITE" id="PS51077"/>
    </source>
</evidence>
<dbReference type="SMART" id="SM00346">
    <property type="entry name" value="HTH_ICLR"/>
    <property type="match status" value="1"/>
</dbReference>
<dbReference type="RefSeq" id="WP_167167695.1">
    <property type="nucleotide sequence ID" value="NZ_JAAOYM010000001.1"/>
</dbReference>
<evidence type="ECO:0000313" key="7">
    <source>
        <dbReference type="Proteomes" id="UP000545493"/>
    </source>
</evidence>
<dbReference type="Pfam" id="PF01614">
    <property type="entry name" value="IclR_C"/>
    <property type="match status" value="1"/>
</dbReference>
<feature type="domain" description="IclR-ED" evidence="5">
    <location>
        <begin position="64"/>
        <end position="242"/>
    </location>
</feature>
<dbReference type="AlphaFoldDB" id="A0A7X5ZPR5"/>
<keyword evidence="3" id="KW-0804">Transcription</keyword>
<evidence type="ECO:0000256" key="1">
    <source>
        <dbReference type="ARBA" id="ARBA00023015"/>
    </source>
</evidence>
<dbReference type="Pfam" id="PF09339">
    <property type="entry name" value="HTH_IclR"/>
    <property type="match status" value="1"/>
</dbReference>
<sequence>MRESPLRRALRVFEAFTVDHLELNLTEIARRSGLPISTTHRLVGELVRWGALERGPGGYRIGLRLWETAALAPRALGLRDVAWPYLEDLYHAIGENVLLAVRDGMEIVFVERLSGPGAVPVLTTLGRRRSLHATSAGLTLLAHAPTQVQETVLSSSLRRYTPRTVVDPVRLRHTLAEIRRAGYAVCDGHMTLDALSVAAPIVDSTGLVTSALSVVVSAGTDHRRLIPAVVTAARGVSRALGAPGARRHSRSGVAG</sequence>
<evidence type="ECO:0000259" key="5">
    <source>
        <dbReference type="PROSITE" id="PS51078"/>
    </source>
</evidence>
<dbReference type="InterPro" id="IPR036388">
    <property type="entry name" value="WH-like_DNA-bd_sf"/>
</dbReference>
<protein>
    <submittedName>
        <fullName evidence="6">DNA-binding IclR family transcriptional regulator</fullName>
    </submittedName>
</protein>
<keyword evidence="7" id="KW-1185">Reference proteome</keyword>
<gene>
    <name evidence="6" type="ORF">FHU38_001348</name>
</gene>
<accession>A0A7X5ZPR5</accession>
<dbReference type="GO" id="GO:0003700">
    <property type="term" value="F:DNA-binding transcription factor activity"/>
    <property type="evidence" value="ECO:0007669"/>
    <property type="project" value="TreeGrafter"/>
</dbReference>
<evidence type="ECO:0000256" key="2">
    <source>
        <dbReference type="ARBA" id="ARBA00023125"/>
    </source>
</evidence>
<dbReference type="InterPro" id="IPR036390">
    <property type="entry name" value="WH_DNA-bd_sf"/>
</dbReference>
<evidence type="ECO:0000313" key="6">
    <source>
        <dbReference type="EMBL" id="NIJ11004.1"/>
    </source>
</evidence>
<dbReference type="InterPro" id="IPR005471">
    <property type="entry name" value="Tscrpt_reg_IclR_N"/>
</dbReference>
<name>A0A7X5ZPR5_9PSEU</name>
<dbReference type="GO" id="GO:0045892">
    <property type="term" value="P:negative regulation of DNA-templated transcription"/>
    <property type="evidence" value="ECO:0007669"/>
    <property type="project" value="TreeGrafter"/>
</dbReference>
<dbReference type="Proteomes" id="UP000545493">
    <property type="component" value="Unassembled WGS sequence"/>
</dbReference>
<feature type="domain" description="HTH iclR-type" evidence="4">
    <location>
        <begin position="3"/>
        <end position="63"/>
    </location>
</feature>
<organism evidence="6 7">
    <name type="scientific">Saccharomonospora amisosensis</name>
    <dbReference type="NCBI Taxonomy" id="1128677"/>
    <lineage>
        <taxon>Bacteria</taxon>
        <taxon>Bacillati</taxon>
        <taxon>Actinomycetota</taxon>
        <taxon>Actinomycetes</taxon>
        <taxon>Pseudonocardiales</taxon>
        <taxon>Pseudonocardiaceae</taxon>
        <taxon>Saccharomonospora</taxon>
    </lineage>
</organism>
<dbReference type="SUPFAM" id="SSF46785">
    <property type="entry name" value="Winged helix' DNA-binding domain"/>
    <property type="match status" value="1"/>
</dbReference>
<evidence type="ECO:0000256" key="3">
    <source>
        <dbReference type="ARBA" id="ARBA00023163"/>
    </source>
</evidence>
<dbReference type="Gene3D" id="1.10.10.10">
    <property type="entry name" value="Winged helix-like DNA-binding domain superfamily/Winged helix DNA-binding domain"/>
    <property type="match status" value="1"/>
</dbReference>
<dbReference type="PANTHER" id="PTHR30136">
    <property type="entry name" value="HELIX-TURN-HELIX TRANSCRIPTIONAL REGULATOR, ICLR FAMILY"/>
    <property type="match status" value="1"/>
</dbReference>
<keyword evidence="1" id="KW-0805">Transcription regulation</keyword>
<dbReference type="InterPro" id="IPR050707">
    <property type="entry name" value="HTH_MetabolicPath_Reg"/>
</dbReference>
<keyword evidence="2 6" id="KW-0238">DNA-binding</keyword>
<reference evidence="6 7" key="1">
    <citation type="submission" date="2020-03" db="EMBL/GenBank/DDBJ databases">
        <title>Sequencing the genomes of 1000 actinobacteria strains.</title>
        <authorList>
            <person name="Klenk H.-P."/>
        </authorList>
    </citation>
    <scope>NUCLEOTIDE SEQUENCE [LARGE SCALE GENOMIC DNA]</scope>
    <source>
        <strain evidence="6 7">DSM 45685</strain>
    </source>
</reference>